<sequence length="294" mass="31481">AVAGVVAWRSSCRGGQLLFVPSPGSVGLQTELGRTPSLQWAAAPWALSLGPSPAWAADAVASSGGDWFDPVVNLNSQLILAIDSVVGSAGVAIILYTVLLKALTYPLTQPALRTNAALQLASPQVDLIKRKYSEDEDAQNKTLRLLYEEIGVNPLAAIVPVLVQLPIFIGLFRAIGRLAAQDDHFKEAFLWIPSLSGPVASGQPTLDWLIKTQSADHFEPLIGWHDASLYCVMPIIVLASQLLTQKVNASSQESSFQQVIPAFIFISTLVSPSAIGVYFLVNNLLATAQMKVIQ</sequence>
<evidence type="ECO:0000256" key="4">
    <source>
        <dbReference type="ARBA" id="ARBA00023136"/>
    </source>
</evidence>
<evidence type="ECO:0000256" key="1">
    <source>
        <dbReference type="ARBA" id="ARBA00004141"/>
    </source>
</evidence>
<reference evidence="8" key="1">
    <citation type="submission" date="2021-02" db="EMBL/GenBank/DDBJ databases">
        <authorList>
            <person name="Dougan E. K."/>
            <person name="Rhodes N."/>
            <person name="Thang M."/>
            <person name="Chan C."/>
        </authorList>
    </citation>
    <scope>NUCLEOTIDE SEQUENCE</scope>
</reference>
<feature type="transmembrane region" description="Helical" evidence="6">
    <location>
        <begin position="259"/>
        <end position="281"/>
    </location>
</feature>
<dbReference type="GO" id="GO:0051205">
    <property type="term" value="P:protein insertion into membrane"/>
    <property type="evidence" value="ECO:0007669"/>
    <property type="project" value="TreeGrafter"/>
</dbReference>
<dbReference type="InterPro" id="IPR028055">
    <property type="entry name" value="YidC/Oxa/ALB_C"/>
</dbReference>
<proteinExistence type="inferred from homology"/>
<feature type="transmembrane region" description="Helical" evidence="6">
    <location>
        <begin position="78"/>
        <end position="99"/>
    </location>
</feature>
<organism evidence="8 9">
    <name type="scientific">Polarella glacialis</name>
    <name type="common">Dinoflagellate</name>
    <dbReference type="NCBI Taxonomy" id="89957"/>
    <lineage>
        <taxon>Eukaryota</taxon>
        <taxon>Sar</taxon>
        <taxon>Alveolata</taxon>
        <taxon>Dinophyceae</taxon>
        <taxon>Suessiales</taxon>
        <taxon>Suessiaceae</taxon>
        <taxon>Polarella</taxon>
    </lineage>
</organism>
<keyword evidence="2 5" id="KW-0812">Transmembrane</keyword>
<dbReference type="PANTHER" id="PTHR12428:SF14">
    <property type="entry name" value="ALBINO3-LIKE PROTEIN 1, CHLOROPLASTIC"/>
    <property type="match status" value="1"/>
</dbReference>
<feature type="domain" description="Membrane insertase YidC/Oxa/ALB C-terminal" evidence="7">
    <location>
        <begin position="90"/>
        <end position="293"/>
    </location>
</feature>
<feature type="non-terminal residue" evidence="8">
    <location>
        <position position="294"/>
    </location>
</feature>
<feature type="non-terminal residue" evidence="8">
    <location>
        <position position="1"/>
    </location>
</feature>
<name>A0A813ER89_POLGL</name>
<evidence type="ECO:0000256" key="3">
    <source>
        <dbReference type="ARBA" id="ARBA00022989"/>
    </source>
</evidence>
<dbReference type="PANTHER" id="PTHR12428">
    <property type="entry name" value="OXA1"/>
    <property type="match status" value="1"/>
</dbReference>
<dbReference type="NCBIfam" id="TIGR03592">
    <property type="entry name" value="yidC_oxa1_cterm"/>
    <property type="match status" value="1"/>
</dbReference>
<keyword evidence="9" id="KW-1185">Reference proteome</keyword>
<dbReference type="Proteomes" id="UP000654075">
    <property type="component" value="Unassembled WGS sequence"/>
</dbReference>
<dbReference type="GO" id="GO:0032977">
    <property type="term" value="F:membrane insertase activity"/>
    <property type="evidence" value="ECO:0007669"/>
    <property type="project" value="InterPro"/>
</dbReference>
<comment type="similarity">
    <text evidence="5">Belongs to the OXA1/ALB3/YidC family.</text>
</comment>
<dbReference type="Pfam" id="PF02096">
    <property type="entry name" value="60KD_IMP"/>
    <property type="match status" value="1"/>
</dbReference>
<protein>
    <recommendedName>
        <fullName evidence="7">Membrane insertase YidC/Oxa/ALB C-terminal domain-containing protein</fullName>
    </recommendedName>
</protein>
<dbReference type="OrthoDB" id="436109at2759"/>
<evidence type="ECO:0000256" key="6">
    <source>
        <dbReference type="SAM" id="Phobius"/>
    </source>
</evidence>
<evidence type="ECO:0000313" key="9">
    <source>
        <dbReference type="Proteomes" id="UP000654075"/>
    </source>
</evidence>
<dbReference type="AlphaFoldDB" id="A0A813ER89"/>
<comment type="caution">
    <text evidence="8">The sequence shown here is derived from an EMBL/GenBank/DDBJ whole genome shotgun (WGS) entry which is preliminary data.</text>
</comment>
<evidence type="ECO:0000256" key="2">
    <source>
        <dbReference type="ARBA" id="ARBA00022692"/>
    </source>
</evidence>
<evidence type="ECO:0000259" key="7">
    <source>
        <dbReference type="Pfam" id="PF02096"/>
    </source>
</evidence>
<keyword evidence="4 6" id="KW-0472">Membrane</keyword>
<dbReference type="GO" id="GO:0016020">
    <property type="term" value="C:membrane"/>
    <property type="evidence" value="ECO:0007669"/>
    <property type="project" value="UniProtKB-SubCell"/>
</dbReference>
<dbReference type="EMBL" id="CAJNNV010011983">
    <property type="protein sequence ID" value="CAE8600262.1"/>
    <property type="molecule type" value="Genomic_DNA"/>
</dbReference>
<keyword evidence="3 6" id="KW-1133">Transmembrane helix</keyword>
<dbReference type="InterPro" id="IPR001708">
    <property type="entry name" value="YidC/ALB3/OXA1/COX18"/>
</dbReference>
<gene>
    <name evidence="8" type="ORF">PGLA1383_LOCUS18594</name>
</gene>
<dbReference type="InterPro" id="IPR047196">
    <property type="entry name" value="YidC_ALB_C"/>
</dbReference>
<evidence type="ECO:0000256" key="5">
    <source>
        <dbReference type="RuleBase" id="RU003945"/>
    </source>
</evidence>
<comment type="subcellular location">
    <subcellularLocation>
        <location evidence="1 5">Membrane</location>
        <topology evidence="1 5">Multi-pass membrane protein</topology>
    </subcellularLocation>
</comment>
<feature type="transmembrane region" description="Helical" evidence="6">
    <location>
        <begin position="155"/>
        <end position="176"/>
    </location>
</feature>
<accession>A0A813ER89</accession>
<evidence type="ECO:0000313" key="8">
    <source>
        <dbReference type="EMBL" id="CAE8600262.1"/>
    </source>
</evidence>
<feature type="transmembrane region" description="Helical" evidence="6">
    <location>
        <begin position="221"/>
        <end position="239"/>
    </location>
</feature>
<dbReference type="CDD" id="cd20070">
    <property type="entry name" value="5TM_YidC_Alb3"/>
    <property type="match status" value="1"/>
</dbReference>